<keyword evidence="17 25" id="KW-0482">Metalloprotease</keyword>
<dbReference type="InterPro" id="IPR027268">
    <property type="entry name" value="Peptidase_M4/M1_CTD_sf"/>
</dbReference>
<dbReference type="InterPro" id="IPR050344">
    <property type="entry name" value="Peptidase_M1_aminopeptidases"/>
</dbReference>
<evidence type="ECO:0000256" key="18">
    <source>
        <dbReference type="ARBA" id="ARBA00023136"/>
    </source>
</evidence>
<comment type="catalytic activity">
    <reaction evidence="1">
        <text>Release of N-terminal glutamate (and to a lesser extent aspartate) from a peptide.</text>
        <dbReference type="EC" id="3.4.11.7"/>
    </reaction>
</comment>
<dbReference type="GO" id="GO:0070006">
    <property type="term" value="F:metalloaminopeptidase activity"/>
    <property type="evidence" value="ECO:0007669"/>
    <property type="project" value="TreeGrafter"/>
</dbReference>
<dbReference type="InterPro" id="IPR001930">
    <property type="entry name" value="Peptidase_M1"/>
</dbReference>
<keyword evidence="14" id="KW-0106">Calcium</keyword>
<gene>
    <name evidence="29" type="primary">APA</name>
</gene>
<dbReference type="Gene3D" id="2.60.40.1910">
    <property type="match status" value="1"/>
</dbReference>
<comment type="subcellular location">
    <subcellularLocation>
        <location evidence="3">Cell membrane</location>
        <topology evidence="3">Lipid-anchor</topology>
        <topology evidence="3">GPI-anchor</topology>
    </subcellularLocation>
    <subcellularLocation>
        <location evidence="2">Cell membrane</location>
        <topology evidence="2">Single-pass type II membrane protein</topology>
    </subcellularLocation>
</comment>
<dbReference type="PANTHER" id="PTHR11533">
    <property type="entry name" value="PROTEASE M1 ZINC METALLOPROTEASE"/>
    <property type="match status" value="1"/>
</dbReference>
<comment type="similarity">
    <text evidence="4 25">Belongs to the peptidase M1 family.</text>
</comment>
<evidence type="ECO:0000256" key="14">
    <source>
        <dbReference type="ARBA" id="ARBA00022837"/>
    </source>
</evidence>
<protein>
    <recommendedName>
        <fullName evidence="25">Aminopeptidase</fullName>
        <ecNumber evidence="25">3.4.11.-</ecNumber>
    </recommendedName>
</protein>
<evidence type="ECO:0000256" key="4">
    <source>
        <dbReference type="ARBA" id="ARBA00010136"/>
    </source>
</evidence>
<dbReference type="InterPro" id="IPR024571">
    <property type="entry name" value="ERAP1-like_C_dom"/>
</dbReference>
<evidence type="ECO:0000256" key="15">
    <source>
        <dbReference type="ARBA" id="ARBA00022968"/>
    </source>
</evidence>
<dbReference type="FunFam" id="2.60.40.1910:FF:000003">
    <property type="entry name" value="Aminopeptidase"/>
    <property type="match status" value="1"/>
</dbReference>
<dbReference type="SUPFAM" id="SSF55486">
    <property type="entry name" value="Metalloproteases ('zincins'), catalytic domain"/>
    <property type="match status" value="1"/>
</dbReference>
<evidence type="ECO:0000256" key="21">
    <source>
        <dbReference type="ARBA" id="ARBA00023288"/>
    </source>
</evidence>
<keyword evidence="8" id="KW-0336">GPI-anchor</keyword>
<keyword evidence="10" id="KW-0812">Transmembrane</keyword>
<keyword evidence="21" id="KW-0449">Lipoprotein</keyword>
<keyword evidence="15" id="KW-0735">Signal-anchor</keyword>
<dbReference type="AlphaFoldDB" id="A0A6G5NKE5"/>
<evidence type="ECO:0000256" key="1">
    <source>
        <dbReference type="ARBA" id="ARBA00001703"/>
    </source>
</evidence>
<evidence type="ECO:0000259" key="28">
    <source>
        <dbReference type="Pfam" id="PF17900"/>
    </source>
</evidence>
<evidence type="ECO:0000256" key="3">
    <source>
        <dbReference type="ARBA" id="ARBA00004609"/>
    </source>
</evidence>
<keyword evidence="11 23" id="KW-0479">Metal-binding</keyword>
<keyword evidence="16" id="KW-1133">Transmembrane helix</keyword>
<evidence type="ECO:0000259" key="26">
    <source>
        <dbReference type="Pfam" id="PF01433"/>
    </source>
</evidence>
<dbReference type="PRINTS" id="PR00756">
    <property type="entry name" value="ALADIPTASE"/>
</dbReference>
<feature type="domain" description="Peptidase M1 membrane alanine aminopeptidase" evidence="26">
    <location>
        <begin position="298"/>
        <end position="517"/>
    </location>
</feature>
<dbReference type="GO" id="GO:0042277">
    <property type="term" value="F:peptide binding"/>
    <property type="evidence" value="ECO:0007669"/>
    <property type="project" value="TreeGrafter"/>
</dbReference>
<evidence type="ECO:0000256" key="17">
    <source>
        <dbReference type="ARBA" id="ARBA00023049"/>
    </source>
</evidence>
<dbReference type="InterPro" id="IPR034016">
    <property type="entry name" value="M1_APN-typ"/>
</dbReference>
<evidence type="ECO:0000256" key="25">
    <source>
        <dbReference type="RuleBase" id="RU364040"/>
    </source>
</evidence>
<organism evidence="29">
    <name type="scientific">Plutella xylostella</name>
    <name type="common">Diamondback moth</name>
    <name type="synonym">Plutella maculipennis</name>
    <dbReference type="NCBI Taxonomy" id="51655"/>
    <lineage>
        <taxon>Eukaryota</taxon>
        <taxon>Metazoa</taxon>
        <taxon>Ecdysozoa</taxon>
        <taxon>Arthropoda</taxon>
        <taxon>Hexapoda</taxon>
        <taxon>Insecta</taxon>
        <taxon>Pterygota</taxon>
        <taxon>Neoptera</taxon>
        <taxon>Endopterygota</taxon>
        <taxon>Lepidoptera</taxon>
        <taxon>Glossata</taxon>
        <taxon>Ditrysia</taxon>
        <taxon>Yponomeutoidea</taxon>
        <taxon>Plutellidae</taxon>
        <taxon>Plutella</taxon>
    </lineage>
</organism>
<dbReference type="GO" id="GO:0008270">
    <property type="term" value="F:zinc ion binding"/>
    <property type="evidence" value="ECO:0007669"/>
    <property type="project" value="UniProtKB-UniRule"/>
</dbReference>
<evidence type="ECO:0000256" key="9">
    <source>
        <dbReference type="ARBA" id="ARBA00022670"/>
    </source>
</evidence>
<feature type="active site" description="Proton acceptor" evidence="22">
    <location>
        <position position="368"/>
    </location>
</feature>
<feature type="binding site" evidence="23">
    <location>
        <position position="390"/>
    </location>
    <ligand>
        <name>Zn(2+)</name>
        <dbReference type="ChEBI" id="CHEBI:29105"/>
        <note>catalytic</note>
    </ligand>
</feature>
<evidence type="ECO:0000256" key="13">
    <source>
        <dbReference type="ARBA" id="ARBA00022833"/>
    </source>
</evidence>
<keyword evidence="18" id="KW-0472">Membrane</keyword>
<sequence length="944" mass="108122">MVKTNRNLYKWSCNNKAAVCLGVLCLCFFITTVVLSTKPCGEGKIQLKPDMWKHTALRSELVRAKKKFRLPKNVVPENYNLTLWPQLASNNFTGLVKIHVKVVKPTKDIYIHAAPSLRINSFILKDGLKTIEKSTNIAPNESEVLSINVKHQLTQGKYTITLDFSGALNGLVGFYTSKLKNGRTMVASKFEPTYARQAFPCFDEPEFKATFDIALVKPKGYTALSNMNEISSVHDSKTNTDVVSFARSVPMSTYLACFVLCEFDFKETEINTNGIGDPFTLRSYARKGETQKIDFAQSIGQRATEFYIKYYEVPFPLPKLDMIAIPEYQSGATEHWGLITYRETSFLIDDATASTQNRISVANTIVHELAHMWFGNLVTMKWWDDLWLNEGFATYMQVKALDAIEPSWTMLDQFLTKTMHSVLVSDAKLASHAIVQTVETPDEITAIFDAISYNKGSSVLRMLEGFVGEENFRRGVSDYLKRYKYGNTVTQDLLASLEPYFKKDHPDLNLTLIMDTWTRQTGYPVLAVTPGDAHTLVVSQARFLLDRSATYNTRDNQFQYRWFVPITYKTNQGTSKRIVWFPNEESNVTITLSPGDTWCKLNNNQVGYYRVSYTEEMWGQLIQQLKGKSEQLTLSDRAHLINDVFALATAEYVSYEVAMNLTTYLTVEEDYVPWDTADTEFVKLASRLENSLGGEGLRKYVQHLITPLYKKQSWDQTDIPVIQKLLRVRILSLAARFELPQAQSKVRELFLSWLDSRGTAGAKDMEPDLRSIVYFYGMKSASQAEWDKVWQLFLEERDPQEQQKLRHALSAPANTNILRKYLTLAWDQNNVRTSDYLIVVQYIANNPSGRALIWDEIRAKWPEYVKRFSLNSRYLGNLIPGISSTFDTEVKLQEMESFFSQYPEAGAGEAARRRALETLRGNIRWRETHEPTVTQWLNDYLTNL</sequence>
<keyword evidence="13 23" id="KW-0862">Zinc</keyword>
<evidence type="ECO:0000259" key="27">
    <source>
        <dbReference type="Pfam" id="PF11838"/>
    </source>
</evidence>
<dbReference type="InterPro" id="IPR014782">
    <property type="entry name" value="Peptidase_M1_dom"/>
</dbReference>
<keyword evidence="9 25" id="KW-0645">Protease</keyword>
<evidence type="ECO:0000256" key="6">
    <source>
        <dbReference type="ARBA" id="ARBA00022438"/>
    </source>
</evidence>
<dbReference type="Pfam" id="PF17900">
    <property type="entry name" value="Peptidase_M1_N"/>
    <property type="match status" value="1"/>
</dbReference>
<dbReference type="Gene3D" id="1.25.50.20">
    <property type="match status" value="1"/>
</dbReference>
<keyword evidence="6 25" id="KW-0031">Aminopeptidase</keyword>
<dbReference type="InterPro" id="IPR045357">
    <property type="entry name" value="Aminopeptidase_N-like_N"/>
</dbReference>
<evidence type="ECO:0000256" key="7">
    <source>
        <dbReference type="ARBA" id="ARBA00022475"/>
    </source>
</evidence>
<dbReference type="GO" id="GO:0005615">
    <property type="term" value="C:extracellular space"/>
    <property type="evidence" value="ECO:0007669"/>
    <property type="project" value="TreeGrafter"/>
</dbReference>
<dbReference type="FunFam" id="1.10.390.10:FF:000016">
    <property type="entry name" value="Glutamyl aminopeptidase"/>
    <property type="match status" value="1"/>
</dbReference>
<keyword evidence="12 25" id="KW-0378">Hydrolase</keyword>
<evidence type="ECO:0000256" key="8">
    <source>
        <dbReference type="ARBA" id="ARBA00022622"/>
    </source>
</evidence>
<dbReference type="Pfam" id="PF01433">
    <property type="entry name" value="Peptidase_M1"/>
    <property type="match status" value="1"/>
</dbReference>
<keyword evidence="20" id="KW-0325">Glycoprotein</keyword>
<feature type="domain" description="ERAP1-like C-terminal" evidence="27">
    <location>
        <begin position="598"/>
        <end position="920"/>
    </location>
</feature>
<proteinExistence type="evidence at transcript level"/>
<comment type="cofactor">
    <cofactor evidence="23 25">
        <name>Zn(2+)</name>
        <dbReference type="ChEBI" id="CHEBI:29105"/>
    </cofactor>
    <text evidence="23 25">Binds 1 zinc ion per subunit.</text>
</comment>
<feature type="domain" description="Aminopeptidase N-like N-terminal" evidence="28">
    <location>
        <begin position="75"/>
        <end position="255"/>
    </location>
</feature>
<evidence type="ECO:0000256" key="12">
    <source>
        <dbReference type="ARBA" id="ARBA00022801"/>
    </source>
</evidence>
<evidence type="ECO:0000313" key="29">
    <source>
        <dbReference type="EMBL" id="QBI71555.1"/>
    </source>
</evidence>
<dbReference type="GO" id="GO:0005737">
    <property type="term" value="C:cytoplasm"/>
    <property type="evidence" value="ECO:0007669"/>
    <property type="project" value="TreeGrafter"/>
</dbReference>
<dbReference type="GO" id="GO:0005886">
    <property type="term" value="C:plasma membrane"/>
    <property type="evidence" value="ECO:0007669"/>
    <property type="project" value="UniProtKB-SubCell"/>
</dbReference>
<dbReference type="SUPFAM" id="SSF63737">
    <property type="entry name" value="Leukotriene A4 hydrolase N-terminal domain"/>
    <property type="match status" value="1"/>
</dbReference>
<evidence type="ECO:0000256" key="11">
    <source>
        <dbReference type="ARBA" id="ARBA00022723"/>
    </source>
</evidence>
<dbReference type="CDD" id="cd09601">
    <property type="entry name" value="M1_APN-Q_like"/>
    <property type="match status" value="1"/>
</dbReference>
<evidence type="ECO:0000256" key="23">
    <source>
        <dbReference type="PIRSR" id="PIRSR634016-3"/>
    </source>
</evidence>
<accession>A0A6G5NKE5</accession>
<dbReference type="EC" id="3.4.11.-" evidence="25"/>
<evidence type="ECO:0000256" key="16">
    <source>
        <dbReference type="ARBA" id="ARBA00022989"/>
    </source>
</evidence>
<evidence type="ECO:0000256" key="24">
    <source>
        <dbReference type="PIRSR" id="PIRSR634016-4"/>
    </source>
</evidence>
<dbReference type="PANTHER" id="PTHR11533:SF276">
    <property type="entry name" value="GLUTAMYL AMINOPEPTIDASE"/>
    <property type="match status" value="1"/>
</dbReference>
<reference evidence="29" key="1">
    <citation type="submission" date="2018-04" db="EMBL/GenBank/DDBJ databases">
        <title>Hormone-drived MAPK cascade trans-regulates aminopeptidases N and confers resistance to Bacillus thuringiensis Cry1Ac toxin in diamondback moth.</title>
        <authorList>
            <person name="Guo Z."/>
            <person name="Zhang Y."/>
        </authorList>
    </citation>
    <scope>NUCLEOTIDE SEQUENCE</scope>
    <source>
        <strain evidence="29">Bt susceptible DBM1Ac-S</strain>
        <tissue evidence="29">Midgut</tissue>
    </source>
</reference>
<evidence type="ECO:0000256" key="19">
    <source>
        <dbReference type="ARBA" id="ARBA00023157"/>
    </source>
</evidence>
<dbReference type="Pfam" id="PF11838">
    <property type="entry name" value="ERAP1_C"/>
    <property type="match status" value="1"/>
</dbReference>
<evidence type="ECO:0000256" key="10">
    <source>
        <dbReference type="ARBA" id="ARBA00022692"/>
    </source>
</evidence>
<dbReference type="Gene3D" id="2.60.40.1730">
    <property type="entry name" value="tricorn interacting facor f3 domain"/>
    <property type="match status" value="1"/>
</dbReference>
<feature type="binding site" evidence="23">
    <location>
        <position position="367"/>
    </location>
    <ligand>
        <name>Zn(2+)</name>
        <dbReference type="ChEBI" id="CHEBI:29105"/>
        <note>catalytic</note>
    </ligand>
</feature>
<dbReference type="GO" id="GO:0043171">
    <property type="term" value="P:peptide catabolic process"/>
    <property type="evidence" value="ECO:0007669"/>
    <property type="project" value="TreeGrafter"/>
</dbReference>
<name>A0A6G5NKE5_PLUXY</name>
<keyword evidence="19" id="KW-1015">Disulfide bond</keyword>
<evidence type="ECO:0000256" key="22">
    <source>
        <dbReference type="PIRSR" id="PIRSR634016-1"/>
    </source>
</evidence>
<evidence type="ECO:0000256" key="2">
    <source>
        <dbReference type="ARBA" id="ARBA00004401"/>
    </source>
</evidence>
<evidence type="ECO:0000256" key="5">
    <source>
        <dbReference type="ARBA" id="ARBA00011748"/>
    </source>
</evidence>
<dbReference type="FunFam" id="2.60.40.1730:FF:000012">
    <property type="entry name" value="Aminopeptidase N"/>
    <property type="match status" value="1"/>
</dbReference>
<dbReference type="FunFam" id="1.25.50.20:FF:000001">
    <property type="entry name" value="Aminopeptidase"/>
    <property type="match status" value="1"/>
</dbReference>
<dbReference type="Gene3D" id="1.10.390.10">
    <property type="entry name" value="Neutral Protease Domain 2"/>
    <property type="match status" value="1"/>
</dbReference>
<comment type="subunit">
    <text evidence="5">Homodimer; disulfide-linked.</text>
</comment>
<dbReference type="InterPro" id="IPR042097">
    <property type="entry name" value="Aminopeptidase_N-like_N_sf"/>
</dbReference>
<evidence type="ECO:0000256" key="20">
    <source>
        <dbReference type="ARBA" id="ARBA00023180"/>
    </source>
</evidence>
<keyword evidence="7" id="KW-1003">Cell membrane</keyword>
<dbReference type="GO" id="GO:0098552">
    <property type="term" value="C:side of membrane"/>
    <property type="evidence" value="ECO:0007669"/>
    <property type="project" value="UniProtKB-KW"/>
</dbReference>
<dbReference type="GO" id="GO:0004230">
    <property type="term" value="F:glutamyl aminopeptidase activity"/>
    <property type="evidence" value="ECO:0007669"/>
    <property type="project" value="UniProtKB-EC"/>
</dbReference>
<dbReference type="GO" id="GO:0006508">
    <property type="term" value="P:proteolysis"/>
    <property type="evidence" value="ECO:0007669"/>
    <property type="project" value="UniProtKB-KW"/>
</dbReference>
<dbReference type="EMBL" id="MH213068">
    <property type="protein sequence ID" value="QBI71555.1"/>
    <property type="molecule type" value="mRNA"/>
</dbReference>
<feature type="site" description="Transition state stabilizer" evidence="24">
    <location>
        <position position="453"/>
    </location>
</feature>
<feature type="binding site" evidence="23">
    <location>
        <position position="371"/>
    </location>
    <ligand>
        <name>Zn(2+)</name>
        <dbReference type="ChEBI" id="CHEBI:29105"/>
        <note>catalytic</note>
    </ligand>
</feature>